<evidence type="ECO:0000313" key="2">
    <source>
        <dbReference type="Proteomes" id="UP001314170"/>
    </source>
</evidence>
<keyword evidence="2" id="KW-1185">Reference proteome</keyword>
<organism evidence="1 2">
    <name type="scientific">Dovyalis caffra</name>
    <dbReference type="NCBI Taxonomy" id="77055"/>
    <lineage>
        <taxon>Eukaryota</taxon>
        <taxon>Viridiplantae</taxon>
        <taxon>Streptophyta</taxon>
        <taxon>Embryophyta</taxon>
        <taxon>Tracheophyta</taxon>
        <taxon>Spermatophyta</taxon>
        <taxon>Magnoliopsida</taxon>
        <taxon>eudicotyledons</taxon>
        <taxon>Gunneridae</taxon>
        <taxon>Pentapetalae</taxon>
        <taxon>rosids</taxon>
        <taxon>fabids</taxon>
        <taxon>Malpighiales</taxon>
        <taxon>Salicaceae</taxon>
        <taxon>Flacourtieae</taxon>
        <taxon>Dovyalis</taxon>
    </lineage>
</organism>
<comment type="caution">
    <text evidence="1">The sequence shown here is derived from an EMBL/GenBank/DDBJ whole genome shotgun (WGS) entry which is preliminary data.</text>
</comment>
<name>A0AAV1RFU8_9ROSI</name>
<dbReference type="EMBL" id="CAWUPB010000956">
    <property type="protein sequence ID" value="CAK7334830.1"/>
    <property type="molecule type" value="Genomic_DNA"/>
</dbReference>
<protein>
    <recommendedName>
        <fullName evidence="3">F-box/kelch-repeat protein</fullName>
    </recommendedName>
</protein>
<dbReference type="Proteomes" id="UP001314170">
    <property type="component" value="Unassembled WGS sequence"/>
</dbReference>
<gene>
    <name evidence="1" type="ORF">DCAF_LOCUS10096</name>
</gene>
<evidence type="ECO:0000313" key="1">
    <source>
        <dbReference type="EMBL" id="CAK7334830.1"/>
    </source>
</evidence>
<sequence>MKLVITGSDHFRFLFVDLVHNSPVLFVYSSTTDTWQSIEAREPVDGLPGGCQKEDDHVFLHVINGPHESVVTAVGLKGDADNNNNNNHNYVPMVLRRRLNWRATDGFMDRLQVYGDGNMLVIKSNGEEDTGVPCKIKEQIKKPYRVMKGCLERGEGVIRAVLFSNYDGLWDIIWLSYDMRRSHWTCLPLPDSNMKGLNMAGIAFSSGLTLL</sequence>
<evidence type="ECO:0008006" key="3">
    <source>
        <dbReference type="Google" id="ProtNLM"/>
    </source>
</evidence>
<accession>A0AAV1RFU8</accession>
<dbReference type="AlphaFoldDB" id="A0AAV1RFU8"/>
<reference evidence="1 2" key="1">
    <citation type="submission" date="2024-01" db="EMBL/GenBank/DDBJ databases">
        <authorList>
            <person name="Waweru B."/>
        </authorList>
    </citation>
    <scope>NUCLEOTIDE SEQUENCE [LARGE SCALE GENOMIC DNA]</scope>
</reference>
<proteinExistence type="predicted"/>